<name>A0A5D3E9L8_9BACE</name>
<organism evidence="8 9">
    <name type="scientific">Bacteroides pyogenes</name>
    <dbReference type="NCBI Taxonomy" id="310300"/>
    <lineage>
        <taxon>Bacteria</taxon>
        <taxon>Pseudomonadati</taxon>
        <taxon>Bacteroidota</taxon>
        <taxon>Bacteroidia</taxon>
        <taxon>Bacteroidales</taxon>
        <taxon>Bacteroidaceae</taxon>
        <taxon>Bacteroides</taxon>
    </lineage>
</organism>
<evidence type="ECO:0000256" key="3">
    <source>
        <dbReference type="ARBA" id="ARBA00022729"/>
    </source>
</evidence>
<evidence type="ECO:0000259" key="7">
    <source>
        <dbReference type="Pfam" id="PF13734"/>
    </source>
</evidence>
<keyword evidence="9" id="KW-1185">Reference proteome</keyword>
<evidence type="ECO:0000256" key="5">
    <source>
        <dbReference type="ARBA" id="ARBA00022807"/>
    </source>
</evidence>
<dbReference type="InterPro" id="IPR025896">
    <property type="entry name" value="Spi_Prtas-inh"/>
</dbReference>
<dbReference type="AlphaFoldDB" id="A0A5D3E9L8"/>
<dbReference type="Proteomes" id="UP000324383">
    <property type="component" value="Unassembled WGS sequence"/>
</dbReference>
<dbReference type="Gene3D" id="3.90.70.50">
    <property type="entry name" value="Peptidase C10, streptopain"/>
    <property type="match status" value="2"/>
</dbReference>
<feature type="domain" description="Spi protease inhibitor" evidence="7">
    <location>
        <begin position="45"/>
        <end position="133"/>
    </location>
</feature>
<evidence type="ECO:0000313" key="9">
    <source>
        <dbReference type="Proteomes" id="UP000324383"/>
    </source>
</evidence>
<keyword evidence="4" id="KW-0378">Hydrolase</keyword>
<keyword evidence="5" id="KW-0788">Thiol protease</keyword>
<keyword evidence="2" id="KW-0645">Protease</keyword>
<comment type="caution">
    <text evidence="8">The sequence shown here is derived from an EMBL/GenBank/DDBJ whole genome shotgun (WGS) entry which is preliminary data.</text>
</comment>
<protein>
    <recommendedName>
        <fullName evidence="7">Spi protease inhibitor domain-containing protein</fullName>
    </recommendedName>
</protein>
<sequence>MKIKLFIFALLILSNYSCTKDLDFDLINQSLNTVNQNNNAEKSSFVPEKLAISVAEKFSVKSKTRNPNSNVKLNVKTIYGAKSNPLMYIINFSDNRFVIIGATKNYYPILAYSDKNSFSEKQKSGVTKWIKEIGTIIASSENFNKKIKNQMLSQWESYVQSNDFCEKKATRGMPEEDKVMHNRINELRNAYPDYDIRPLSTFSPSMFPINGDIVSQELRDLATKFNSPIEYTICAVKREYSSKIVGPFLTTKWGQDYPYNALLEDNLAGCVTIAMAQIMKYHKFPPQYNWDNMQDDAHTDNPQDLPKLIRDIAVAAKVKLGTSGSSSNIYKAKDAFCNIFNYSARIENYTLAQTQRELIKNKYPIYMRGEEDETGHAWVCDGTRQDKEEMFYFIECREGYPGKYSYRSIDGPSPKFPGYAEQDHSPYFHMNWGWYGANDGWFRMNDVNPNTSNLSKNRKNLYVYPNR</sequence>
<dbReference type="InterPro" id="IPR038765">
    <property type="entry name" value="Papain-like_cys_pep_sf"/>
</dbReference>
<accession>A0A5D3E9L8</accession>
<keyword evidence="3 6" id="KW-0732">Signal</keyword>
<evidence type="ECO:0000256" key="2">
    <source>
        <dbReference type="ARBA" id="ARBA00022670"/>
    </source>
</evidence>
<evidence type="ECO:0000313" key="8">
    <source>
        <dbReference type="EMBL" id="TYK32857.1"/>
    </source>
</evidence>
<dbReference type="InterPro" id="IPR000200">
    <property type="entry name" value="Peptidase_C10"/>
</dbReference>
<dbReference type="RefSeq" id="WP_148730689.1">
    <property type="nucleotide sequence ID" value="NZ_VKLW01000023.1"/>
</dbReference>
<proteinExistence type="inferred from homology"/>
<dbReference type="PRINTS" id="PR00797">
    <property type="entry name" value="STREPTOPAIN"/>
</dbReference>
<feature type="chain" id="PRO_5022915484" description="Spi protease inhibitor domain-containing protein" evidence="6">
    <location>
        <begin position="20"/>
        <end position="467"/>
    </location>
</feature>
<evidence type="ECO:0000256" key="6">
    <source>
        <dbReference type="SAM" id="SignalP"/>
    </source>
</evidence>
<evidence type="ECO:0000256" key="1">
    <source>
        <dbReference type="ARBA" id="ARBA00009693"/>
    </source>
</evidence>
<gene>
    <name evidence="8" type="ORF">FNJ60_10630</name>
</gene>
<dbReference type="InterPro" id="IPR044934">
    <property type="entry name" value="Streptopain_sf"/>
</dbReference>
<dbReference type="GO" id="GO:0008234">
    <property type="term" value="F:cysteine-type peptidase activity"/>
    <property type="evidence" value="ECO:0007669"/>
    <property type="project" value="UniProtKB-KW"/>
</dbReference>
<dbReference type="EMBL" id="VKLW01000023">
    <property type="protein sequence ID" value="TYK32857.1"/>
    <property type="molecule type" value="Genomic_DNA"/>
</dbReference>
<dbReference type="Pfam" id="PF01640">
    <property type="entry name" value="Peptidase_C10"/>
    <property type="match status" value="2"/>
</dbReference>
<dbReference type="GO" id="GO:0006508">
    <property type="term" value="P:proteolysis"/>
    <property type="evidence" value="ECO:0007669"/>
    <property type="project" value="UniProtKB-KW"/>
</dbReference>
<reference evidence="8 9" key="1">
    <citation type="submission" date="2019-07" db="EMBL/GenBank/DDBJ databases">
        <title>Draft Genome Sequences of Bacteroides pyogenes Strains Isolated from the Uterus Holstein Dairy Cows with Metritis.</title>
        <authorList>
            <person name="Cunha F."/>
            <person name="Galvao K.N."/>
            <person name="Jeon S.J."/>
            <person name="Jeong K.C."/>
        </authorList>
    </citation>
    <scope>NUCLEOTIDE SEQUENCE [LARGE SCALE GENOMIC DNA]</scope>
    <source>
        <strain evidence="8 9">KG-31</strain>
    </source>
</reference>
<evidence type="ECO:0000256" key="4">
    <source>
        <dbReference type="ARBA" id="ARBA00022801"/>
    </source>
</evidence>
<dbReference type="SUPFAM" id="SSF54001">
    <property type="entry name" value="Cysteine proteinases"/>
    <property type="match status" value="1"/>
</dbReference>
<comment type="similarity">
    <text evidence="1">Belongs to the peptidase C10 family.</text>
</comment>
<feature type="signal peptide" evidence="6">
    <location>
        <begin position="1"/>
        <end position="19"/>
    </location>
</feature>
<dbReference type="Pfam" id="PF13734">
    <property type="entry name" value="Inhibitor_I69"/>
    <property type="match status" value="1"/>
</dbReference>